<dbReference type="Proteomes" id="UP000027222">
    <property type="component" value="Unassembled WGS sequence"/>
</dbReference>
<dbReference type="EMBL" id="KL142385">
    <property type="protein sequence ID" value="KDR73739.1"/>
    <property type="molecule type" value="Genomic_DNA"/>
</dbReference>
<gene>
    <name evidence="1" type="ORF">GALMADRAFT_228192</name>
</gene>
<name>A0A067T1B3_GALM3</name>
<organism evidence="1 2">
    <name type="scientific">Galerina marginata (strain CBS 339.88)</name>
    <dbReference type="NCBI Taxonomy" id="685588"/>
    <lineage>
        <taxon>Eukaryota</taxon>
        <taxon>Fungi</taxon>
        <taxon>Dikarya</taxon>
        <taxon>Basidiomycota</taxon>
        <taxon>Agaricomycotina</taxon>
        <taxon>Agaricomycetes</taxon>
        <taxon>Agaricomycetidae</taxon>
        <taxon>Agaricales</taxon>
        <taxon>Agaricineae</taxon>
        <taxon>Strophariaceae</taxon>
        <taxon>Galerina</taxon>
    </lineage>
</organism>
<reference evidence="2" key="1">
    <citation type="journal article" date="2014" name="Proc. Natl. Acad. Sci. U.S.A.">
        <title>Extensive sampling of basidiomycete genomes demonstrates inadequacy of the white-rot/brown-rot paradigm for wood decay fungi.</title>
        <authorList>
            <person name="Riley R."/>
            <person name="Salamov A.A."/>
            <person name="Brown D.W."/>
            <person name="Nagy L.G."/>
            <person name="Floudas D."/>
            <person name="Held B.W."/>
            <person name="Levasseur A."/>
            <person name="Lombard V."/>
            <person name="Morin E."/>
            <person name="Otillar R."/>
            <person name="Lindquist E.A."/>
            <person name="Sun H."/>
            <person name="LaButti K.M."/>
            <person name="Schmutz J."/>
            <person name="Jabbour D."/>
            <person name="Luo H."/>
            <person name="Baker S.E."/>
            <person name="Pisabarro A.G."/>
            <person name="Walton J.D."/>
            <person name="Blanchette R.A."/>
            <person name="Henrissat B."/>
            <person name="Martin F."/>
            <person name="Cullen D."/>
            <person name="Hibbett D.S."/>
            <person name="Grigoriev I.V."/>
        </authorList>
    </citation>
    <scope>NUCLEOTIDE SEQUENCE [LARGE SCALE GENOMIC DNA]</scope>
    <source>
        <strain evidence="2">CBS 339.88</strain>
    </source>
</reference>
<protein>
    <recommendedName>
        <fullName evidence="3">F-box domain-containing protein</fullName>
    </recommendedName>
</protein>
<accession>A0A067T1B3</accession>
<evidence type="ECO:0000313" key="1">
    <source>
        <dbReference type="EMBL" id="KDR73739.1"/>
    </source>
</evidence>
<evidence type="ECO:0008006" key="3">
    <source>
        <dbReference type="Google" id="ProtNLM"/>
    </source>
</evidence>
<dbReference type="AlphaFoldDB" id="A0A067T1B3"/>
<dbReference type="OrthoDB" id="2846898at2759"/>
<evidence type="ECO:0000313" key="2">
    <source>
        <dbReference type="Proteomes" id="UP000027222"/>
    </source>
</evidence>
<keyword evidence="2" id="KW-1185">Reference proteome</keyword>
<sequence>MELLGFDIFSNIVEHLNNSDKEESQALKALSLSCRALLPLCQAVIFRKVDFLLEEESNEYTQCAGRGLRFFEVLGTSPHIAAYVHSFTYGMNESDLSDYFALSTVTYILSSFTRLREFHLIWDTYWRGSRRLLNWTHLLNHLNDACRLFCRAVEKLLKCEDLVSIKIHCISFFPFQIFTQRAKVMDVDEDEGIRVKMTIVERATEPPTFVSIRNYSTGMAVAYRTHRRDLLPVRGLNEVRLSELTCLQSESPESESRTIPAFAFHATGRVSFCLDESVEGMDLMHVEKILRLACSMKTLDLILKVEVKERALQTITQTILSGSIRTLQALNLHLKNPEEPFEVICKQIELLSRHSILQNLELIIYRNYPDLVHLDLKRFVAAFHRDAFPHLKTFELTFRLVHASDFNYHDELVPSMPEIRVLQLAQLGSLMSMEGLKFGYTLEWGNWSEP</sequence>
<dbReference type="HOGENOM" id="CLU_053553_0_0_1"/>
<proteinExistence type="predicted"/>